<dbReference type="RefSeq" id="WP_034803326.1">
    <property type="nucleotide sequence ID" value="NZ_AWSA01000011.1"/>
</dbReference>
<dbReference type="CDD" id="cd00085">
    <property type="entry name" value="HNHc"/>
    <property type="match status" value="1"/>
</dbReference>
<organism evidence="2 3">
    <name type="scientific">Intrasporangium oryzae NRRL B-24470</name>
    <dbReference type="NCBI Taxonomy" id="1386089"/>
    <lineage>
        <taxon>Bacteria</taxon>
        <taxon>Bacillati</taxon>
        <taxon>Actinomycetota</taxon>
        <taxon>Actinomycetes</taxon>
        <taxon>Micrococcales</taxon>
        <taxon>Intrasporangiaceae</taxon>
        <taxon>Intrasporangium</taxon>
    </lineage>
</organism>
<dbReference type="EMBL" id="AWSA01000011">
    <property type="protein sequence ID" value="EWT02404.1"/>
    <property type="molecule type" value="Genomic_DNA"/>
</dbReference>
<sequence length="492" mass="52412">MPFIDVSLSPLERATAASLTAAGVLSVSAAGEAVGTRVDRFVSLARAADAALAQIEALEVEKARLEGRLVDAYAALTSIQEQQHAGAALVGHNGVVPVSVSQIVTQEIALATGVGVGEVSRRLALATAPRRHRVMRAALRRGDVSLARALQVVSETSALPDEVMPALEEALLAPGRDGHAPSQRTFTTRLRRCVRSADARGQEELRLSAAGSRTVYGRLTEDGLGVLTVVAPAERVVAILDRADEVARAVRASGDERTLEQLRCDVVCDLLLHGWLTDGLRAGDATASGGPGSWGRPPKARVWIVVPFEVAAGLSDAACEIPGHGWVTAAHAREIMTAPDSVWQRLAVDVDTGRALELSSDRYVPSRAMVDHVRAVDGVCRGPGCEVPAHRCDLDHEVPWPRGRTEVGNLHAKHRFCHNTKTARLWRSEPTPDDALTWTTLAGRRYVTYPKDWRAALRGPGPGHDNNTGTDRAVVTATVRGAPAAADDPPPF</sequence>
<dbReference type="Proteomes" id="UP000019489">
    <property type="component" value="Unassembled WGS sequence"/>
</dbReference>
<protein>
    <recommendedName>
        <fullName evidence="4">DUF222 domain-containing protein</fullName>
    </recommendedName>
</protein>
<gene>
    <name evidence="2" type="ORF">N865_06200</name>
</gene>
<dbReference type="eggNOG" id="COG1403">
    <property type="taxonomic scope" value="Bacteria"/>
</dbReference>
<accession>W9GEV1</accession>
<dbReference type="AlphaFoldDB" id="W9GEV1"/>
<evidence type="ECO:0000313" key="3">
    <source>
        <dbReference type="Proteomes" id="UP000019489"/>
    </source>
</evidence>
<dbReference type="InterPro" id="IPR003615">
    <property type="entry name" value="HNH_nuc"/>
</dbReference>
<keyword evidence="1" id="KW-0175">Coiled coil</keyword>
<dbReference type="PATRIC" id="fig|1386089.3.peg.1368"/>
<dbReference type="OrthoDB" id="4849997at2"/>
<evidence type="ECO:0008006" key="4">
    <source>
        <dbReference type="Google" id="ProtNLM"/>
    </source>
</evidence>
<evidence type="ECO:0000313" key="2">
    <source>
        <dbReference type="EMBL" id="EWT02404.1"/>
    </source>
</evidence>
<feature type="coiled-coil region" evidence="1">
    <location>
        <begin position="48"/>
        <end position="75"/>
    </location>
</feature>
<proteinExistence type="predicted"/>
<name>W9GEV1_9MICO</name>
<comment type="caution">
    <text evidence="2">The sequence shown here is derived from an EMBL/GenBank/DDBJ whole genome shotgun (WGS) entry which is preliminary data.</text>
</comment>
<reference evidence="2 3" key="1">
    <citation type="submission" date="2013-08" db="EMBL/GenBank/DDBJ databases">
        <title>Intrasporangium oryzae NRRL B-24470.</title>
        <authorList>
            <person name="Liu H."/>
            <person name="Wang G."/>
        </authorList>
    </citation>
    <scope>NUCLEOTIDE SEQUENCE [LARGE SCALE GENOMIC DNA]</scope>
    <source>
        <strain evidence="2 3">NRRL B-24470</strain>
    </source>
</reference>
<keyword evidence="3" id="KW-1185">Reference proteome</keyword>
<dbReference type="STRING" id="1386089.N865_06200"/>
<evidence type="ECO:0000256" key="1">
    <source>
        <dbReference type="SAM" id="Coils"/>
    </source>
</evidence>